<gene>
    <name evidence="2" type="ORF">A9R00_05650</name>
</gene>
<dbReference type="InterPro" id="IPR045503">
    <property type="entry name" value="DUF6488"/>
</dbReference>
<comment type="caution">
    <text evidence="2">The sequence shown here is derived from an EMBL/GenBank/DDBJ whole genome shotgun (WGS) entry which is preliminary data.</text>
</comment>
<keyword evidence="1" id="KW-0732">Signal</keyword>
<organism evidence="2 3">
    <name type="scientific">Oleispira antarctica</name>
    <dbReference type="NCBI Taxonomy" id="188908"/>
    <lineage>
        <taxon>Bacteria</taxon>
        <taxon>Pseudomonadati</taxon>
        <taxon>Pseudomonadota</taxon>
        <taxon>Gammaproteobacteria</taxon>
        <taxon>Oceanospirillales</taxon>
        <taxon>Oceanospirillaceae</taxon>
        <taxon>Oleispira</taxon>
    </lineage>
</organism>
<evidence type="ECO:0000313" key="3">
    <source>
        <dbReference type="Proteomes" id="UP000227088"/>
    </source>
</evidence>
<dbReference type="Pfam" id="PF20098">
    <property type="entry name" value="DUF6488"/>
    <property type="match status" value="1"/>
</dbReference>
<feature type="chain" id="PRO_5012305901" description="PepSY domain-containing protein" evidence="1">
    <location>
        <begin position="25"/>
        <end position="121"/>
    </location>
</feature>
<dbReference type="AlphaFoldDB" id="A0A1Y5HT90"/>
<evidence type="ECO:0000256" key="1">
    <source>
        <dbReference type="SAM" id="SignalP"/>
    </source>
</evidence>
<feature type="signal peptide" evidence="1">
    <location>
        <begin position="1"/>
        <end position="24"/>
    </location>
</feature>
<dbReference type="EMBL" id="MABE01000323">
    <property type="protein sequence ID" value="OUS40516.1"/>
    <property type="molecule type" value="Genomic_DNA"/>
</dbReference>
<protein>
    <recommendedName>
        <fullName evidence="4">PepSY domain-containing protein</fullName>
    </recommendedName>
</protein>
<accession>A0A1Y5HT90</accession>
<evidence type="ECO:0000313" key="2">
    <source>
        <dbReference type="EMBL" id="OUS40516.1"/>
    </source>
</evidence>
<name>A0A1Y5HT90_OLEAN</name>
<dbReference type="Proteomes" id="UP000227088">
    <property type="component" value="Unassembled WGS sequence"/>
</dbReference>
<reference evidence="3" key="1">
    <citation type="journal article" date="2017" name="Proc. Natl. Acad. Sci. U.S.A.">
        <title>Simulation of Deepwater Horizon oil plume reveals substrate specialization within a complex community of hydrocarbon degraders.</title>
        <authorList>
            <person name="Hu P."/>
            <person name="Dubinsky E.A."/>
            <person name="Probst A.J."/>
            <person name="Wang J."/>
            <person name="Sieber C.M.K."/>
            <person name="Tom L.M."/>
            <person name="Gardinali P."/>
            <person name="Banfield J.F."/>
            <person name="Atlas R.M."/>
            <person name="Andersen G.L."/>
        </authorList>
    </citation>
    <scope>NUCLEOTIDE SEQUENCE [LARGE SCALE GENOMIC DNA]</scope>
</reference>
<proteinExistence type="predicted"/>
<evidence type="ECO:0008006" key="4">
    <source>
        <dbReference type="Google" id="ProtNLM"/>
    </source>
</evidence>
<sequence length="121" mass="13290">MKQLFNLKQLAALIISSVLFSATAFGHGDHSHDPISAEKAQVVATKIANQFTKNDAGLGFGKLPLNWLDLPAEQSSLHKQGKGYYIVKLDNNDENKSLYVLMSNTGEAYDANFSGEFKDLK</sequence>